<dbReference type="GO" id="GO:1902201">
    <property type="term" value="P:negative regulation of bacterial-type flagellum-dependent cell motility"/>
    <property type="evidence" value="ECO:0007669"/>
    <property type="project" value="TreeGrafter"/>
</dbReference>
<dbReference type="InterPro" id="IPR029787">
    <property type="entry name" value="Nucleotide_cyclase"/>
</dbReference>
<name>A0AA37W665_9GAMM</name>
<reference evidence="6" key="2">
    <citation type="submission" date="2023-01" db="EMBL/GenBank/DDBJ databases">
        <title>Draft genome sequence of Litoribrevibacter albus strain NBRC 110071.</title>
        <authorList>
            <person name="Sun Q."/>
            <person name="Mori K."/>
        </authorList>
    </citation>
    <scope>NUCLEOTIDE SEQUENCE</scope>
    <source>
        <strain evidence="6">NBRC 110071</strain>
    </source>
</reference>
<dbReference type="GO" id="GO:0052621">
    <property type="term" value="F:diguanylate cyclase activity"/>
    <property type="evidence" value="ECO:0007669"/>
    <property type="project" value="UniProtKB-EC"/>
</dbReference>
<comment type="catalytic activity">
    <reaction evidence="3">
        <text>2 GTP = 3',3'-c-di-GMP + 2 diphosphate</text>
        <dbReference type="Rhea" id="RHEA:24898"/>
        <dbReference type="ChEBI" id="CHEBI:33019"/>
        <dbReference type="ChEBI" id="CHEBI:37565"/>
        <dbReference type="ChEBI" id="CHEBI:58805"/>
        <dbReference type="EC" id="2.7.7.65"/>
    </reaction>
</comment>
<dbReference type="PROSITE" id="PS50887">
    <property type="entry name" value="GGDEF"/>
    <property type="match status" value="1"/>
</dbReference>
<dbReference type="InterPro" id="IPR050469">
    <property type="entry name" value="Diguanylate_Cyclase"/>
</dbReference>
<dbReference type="FunFam" id="3.30.70.270:FF:000001">
    <property type="entry name" value="Diguanylate cyclase domain protein"/>
    <property type="match status" value="1"/>
</dbReference>
<feature type="transmembrane region" description="Helical" evidence="4">
    <location>
        <begin position="177"/>
        <end position="196"/>
    </location>
</feature>
<keyword evidence="7" id="KW-1185">Reference proteome</keyword>
<feature type="transmembrane region" description="Helical" evidence="4">
    <location>
        <begin position="39"/>
        <end position="61"/>
    </location>
</feature>
<keyword evidence="4" id="KW-1133">Transmembrane helix</keyword>
<protein>
    <recommendedName>
        <fullName evidence="2">diguanylate cyclase</fullName>
        <ecNumber evidence="2">2.7.7.65</ecNumber>
    </recommendedName>
</protein>
<keyword evidence="4" id="KW-0812">Transmembrane</keyword>
<evidence type="ECO:0000313" key="6">
    <source>
        <dbReference type="EMBL" id="GLQ31330.1"/>
    </source>
</evidence>
<dbReference type="GO" id="GO:0043709">
    <property type="term" value="P:cell adhesion involved in single-species biofilm formation"/>
    <property type="evidence" value="ECO:0007669"/>
    <property type="project" value="TreeGrafter"/>
</dbReference>
<dbReference type="EC" id="2.7.7.65" evidence="2"/>
<dbReference type="PANTHER" id="PTHR45138">
    <property type="entry name" value="REGULATORY COMPONENTS OF SENSORY TRANSDUCTION SYSTEM"/>
    <property type="match status" value="1"/>
</dbReference>
<evidence type="ECO:0000256" key="2">
    <source>
        <dbReference type="ARBA" id="ARBA00012528"/>
    </source>
</evidence>
<keyword evidence="4" id="KW-0472">Membrane</keyword>
<dbReference type="Proteomes" id="UP001161389">
    <property type="component" value="Unassembled WGS sequence"/>
</dbReference>
<proteinExistence type="predicted"/>
<dbReference type="SUPFAM" id="SSF55073">
    <property type="entry name" value="Nucleotide cyclase"/>
    <property type="match status" value="1"/>
</dbReference>
<feature type="domain" description="GGDEF" evidence="5">
    <location>
        <begin position="260"/>
        <end position="396"/>
    </location>
</feature>
<dbReference type="SMART" id="SM00267">
    <property type="entry name" value="GGDEF"/>
    <property type="match status" value="1"/>
</dbReference>
<dbReference type="InterPro" id="IPR043128">
    <property type="entry name" value="Rev_trsase/Diguanyl_cyclase"/>
</dbReference>
<reference evidence="6" key="1">
    <citation type="journal article" date="2014" name="Int. J. Syst. Evol. Microbiol.">
        <title>Complete genome sequence of Corynebacterium casei LMG S-19264T (=DSM 44701T), isolated from a smear-ripened cheese.</title>
        <authorList>
            <consortium name="US DOE Joint Genome Institute (JGI-PGF)"/>
            <person name="Walter F."/>
            <person name="Albersmeier A."/>
            <person name="Kalinowski J."/>
            <person name="Ruckert C."/>
        </authorList>
    </citation>
    <scope>NUCLEOTIDE SEQUENCE</scope>
    <source>
        <strain evidence="6">NBRC 110071</strain>
    </source>
</reference>
<dbReference type="PANTHER" id="PTHR45138:SF9">
    <property type="entry name" value="DIGUANYLATE CYCLASE DGCM-RELATED"/>
    <property type="match status" value="1"/>
</dbReference>
<evidence type="ECO:0000256" key="1">
    <source>
        <dbReference type="ARBA" id="ARBA00001946"/>
    </source>
</evidence>
<dbReference type="NCBIfam" id="TIGR00254">
    <property type="entry name" value="GGDEF"/>
    <property type="match status" value="1"/>
</dbReference>
<gene>
    <name evidence="6" type="ORF">GCM10007876_18090</name>
</gene>
<feature type="transmembrane region" description="Helical" evidence="4">
    <location>
        <begin position="134"/>
        <end position="165"/>
    </location>
</feature>
<dbReference type="AlphaFoldDB" id="A0AA37W665"/>
<organism evidence="6 7">
    <name type="scientific">Litoribrevibacter albus</name>
    <dbReference type="NCBI Taxonomy" id="1473156"/>
    <lineage>
        <taxon>Bacteria</taxon>
        <taxon>Pseudomonadati</taxon>
        <taxon>Pseudomonadota</taxon>
        <taxon>Gammaproteobacteria</taxon>
        <taxon>Oceanospirillales</taxon>
        <taxon>Oceanospirillaceae</taxon>
        <taxon>Litoribrevibacter</taxon>
    </lineage>
</organism>
<comment type="cofactor">
    <cofactor evidence="1">
        <name>Mg(2+)</name>
        <dbReference type="ChEBI" id="CHEBI:18420"/>
    </cofactor>
</comment>
<dbReference type="Pfam" id="PF00990">
    <property type="entry name" value="GGDEF"/>
    <property type="match status" value="1"/>
</dbReference>
<feature type="transmembrane region" description="Helical" evidence="4">
    <location>
        <begin position="73"/>
        <end position="92"/>
    </location>
</feature>
<comment type="caution">
    <text evidence="6">The sequence shown here is derived from an EMBL/GenBank/DDBJ whole genome shotgun (WGS) entry which is preliminary data.</text>
</comment>
<evidence type="ECO:0000259" key="5">
    <source>
        <dbReference type="PROSITE" id="PS50887"/>
    </source>
</evidence>
<feature type="transmembrane region" description="Helical" evidence="4">
    <location>
        <begin position="98"/>
        <end position="122"/>
    </location>
</feature>
<accession>A0AA37W665</accession>
<evidence type="ECO:0000256" key="3">
    <source>
        <dbReference type="ARBA" id="ARBA00034247"/>
    </source>
</evidence>
<dbReference type="CDD" id="cd01949">
    <property type="entry name" value="GGDEF"/>
    <property type="match status" value="1"/>
</dbReference>
<dbReference type="GO" id="GO:0005886">
    <property type="term" value="C:plasma membrane"/>
    <property type="evidence" value="ECO:0007669"/>
    <property type="project" value="TreeGrafter"/>
</dbReference>
<dbReference type="EMBL" id="BSNM01000011">
    <property type="protein sequence ID" value="GLQ31330.1"/>
    <property type="molecule type" value="Genomic_DNA"/>
</dbReference>
<evidence type="ECO:0000313" key="7">
    <source>
        <dbReference type="Proteomes" id="UP001161389"/>
    </source>
</evidence>
<evidence type="ECO:0000256" key="4">
    <source>
        <dbReference type="SAM" id="Phobius"/>
    </source>
</evidence>
<dbReference type="InterPro" id="IPR000160">
    <property type="entry name" value="GGDEF_dom"/>
</dbReference>
<dbReference type="Gene3D" id="3.30.70.270">
    <property type="match status" value="1"/>
</dbReference>
<dbReference type="RefSeq" id="WP_284380899.1">
    <property type="nucleotide sequence ID" value="NZ_BSNM01000011.1"/>
</dbReference>
<sequence length="396" mass="45177">MNDCTTDQIKATLDHGFKRLAFPDASLEKQYQRFFFDHYFRAALFPLIVGLAFYLGFILADSLIIPQLLDKSILLRSTIAIPGALFLCLLKWGPHTRWQYIMATIVLCLINASIVFLGYWAAKQGQHYYQSGTLLVIMLGCTLARLPFMYALISTTLMILSYGLIIGIPQASPPDIFMNNLFIFFGVAFFGLVSNYQVNYGLRRSYLQSLLLNAENQSLYQEKQRFEHISHMDQLTSLYNRRFLDERYPELWQQAFNDSSNLSVLMIDIDRFKEFNDLAGHHKGDEILVEVATTLKESVRSSTDLLARYGGEEFILICPNTTLDHAMMLGEKLRRQVYNQTIAHPAGGMLSISIGVASTIPSDLERREQEHLQKIADQALYQAKLNGRNRVESVDP</sequence>